<dbReference type="PROSITE" id="PS51210">
    <property type="entry name" value="PLA2C"/>
    <property type="match status" value="1"/>
</dbReference>
<proteinExistence type="predicted"/>
<dbReference type="GO" id="GO:0005544">
    <property type="term" value="F:calcium-dependent phospholipid binding"/>
    <property type="evidence" value="ECO:0007669"/>
    <property type="project" value="TreeGrafter"/>
</dbReference>
<dbReference type="STRING" id="84645.A0A498NRD3"/>
<protein>
    <submittedName>
        <fullName evidence="6">Cytosolic phospholipase A2 gamma-like protein</fullName>
    </submittedName>
</protein>
<dbReference type="Gene3D" id="3.40.1090.10">
    <property type="entry name" value="Cytosolic phospholipase A2 catalytic domain"/>
    <property type="match status" value="1"/>
</dbReference>
<evidence type="ECO:0000256" key="4">
    <source>
        <dbReference type="SAM" id="MobiDB-lite"/>
    </source>
</evidence>
<dbReference type="GO" id="GO:0046475">
    <property type="term" value="P:glycerophospholipid catabolic process"/>
    <property type="evidence" value="ECO:0007669"/>
    <property type="project" value="TreeGrafter"/>
</dbReference>
<comment type="caution">
    <text evidence="6">The sequence shown here is derived from an EMBL/GenBank/DDBJ whole genome shotgun (WGS) entry which is preliminary data.</text>
</comment>
<keyword evidence="3" id="KW-0442">Lipid degradation</keyword>
<keyword evidence="2 3" id="KW-0443">Lipid metabolism</keyword>
<organism evidence="6 7">
    <name type="scientific">Labeo rohita</name>
    <name type="common">Indian major carp</name>
    <name type="synonym">Cyprinus rohita</name>
    <dbReference type="NCBI Taxonomy" id="84645"/>
    <lineage>
        <taxon>Eukaryota</taxon>
        <taxon>Metazoa</taxon>
        <taxon>Chordata</taxon>
        <taxon>Craniata</taxon>
        <taxon>Vertebrata</taxon>
        <taxon>Euteleostomi</taxon>
        <taxon>Actinopterygii</taxon>
        <taxon>Neopterygii</taxon>
        <taxon>Teleostei</taxon>
        <taxon>Ostariophysi</taxon>
        <taxon>Cypriniformes</taxon>
        <taxon>Cyprinidae</taxon>
        <taxon>Labeoninae</taxon>
        <taxon>Labeonini</taxon>
        <taxon>Labeo</taxon>
    </lineage>
</organism>
<evidence type="ECO:0000256" key="3">
    <source>
        <dbReference type="PROSITE-ProRule" id="PRU00555"/>
    </source>
</evidence>
<evidence type="ECO:0000256" key="1">
    <source>
        <dbReference type="ARBA" id="ARBA00022801"/>
    </source>
</evidence>
<feature type="compositionally biased region" description="Polar residues" evidence="4">
    <location>
        <begin position="24"/>
        <end position="42"/>
    </location>
</feature>
<keyword evidence="1 3" id="KW-0378">Hydrolase</keyword>
<reference evidence="6 7" key="1">
    <citation type="submission" date="2018-03" db="EMBL/GenBank/DDBJ databases">
        <title>Draft genome sequence of Rohu Carp (Labeo rohita).</title>
        <authorList>
            <person name="Das P."/>
            <person name="Kushwaha B."/>
            <person name="Joshi C.G."/>
            <person name="Kumar D."/>
            <person name="Nagpure N.S."/>
            <person name="Sahoo L."/>
            <person name="Das S.P."/>
            <person name="Bit A."/>
            <person name="Patnaik S."/>
            <person name="Meher P.K."/>
            <person name="Jayasankar P."/>
            <person name="Koringa P.G."/>
            <person name="Patel N.V."/>
            <person name="Hinsu A.T."/>
            <person name="Kumar R."/>
            <person name="Pandey M."/>
            <person name="Agarwal S."/>
            <person name="Srivastava S."/>
            <person name="Singh M."/>
            <person name="Iquebal M.A."/>
            <person name="Jaiswal S."/>
            <person name="Angadi U.B."/>
            <person name="Kumar N."/>
            <person name="Raza M."/>
            <person name="Shah T.M."/>
            <person name="Rai A."/>
            <person name="Jena J.K."/>
        </authorList>
    </citation>
    <scope>NUCLEOTIDE SEQUENCE [LARGE SCALE GENOMIC DNA]</scope>
    <source>
        <strain evidence="6">DASCIFA01</strain>
        <tissue evidence="6">Testis</tissue>
    </source>
</reference>
<dbReference type="GO" id="GO:0047498">
    <property type="term" value="F:calcium-dependent phospholipase A2 activity"/>
    <property type="evidence" value="ECO:0007669"/>
    <property type="project" value="TreeGrafter"/>
</dbReference>
<dbReference type="PANTHER" id="PTHR10728:SF39">
    <property type="entry name" value="CYTOSOLIC PHOSPHOLIPASE A2 GAMMA"/>
    <property type="match status" value="1"/>
</dbReference>
<evidence type="ECO:0000313" key="7">
    <source>
        <dbReference type="Proteomes" id="UP000290572"/>
    </source>
</evidence>
<gene>
    <name evidence="6" type="ORF">ROHU_015089</name>
</gene>
<evidence type="ECO:0000259" key="5">
    <source>
        <dbReference type="PROSITE" id="PS51210"/>
    </source>
</evidence>
<dbReference type="GO" id="GO:0005654">
    <property type="term" value="C:nucleoplasm"/>
    <property type="evidence" value="ECO:0007669"/>
    <property type="project" value="TreeGrafter"/>
</dbReference>
<dbReference type="PANTHER" id="PTHR10728">
    <property type="entry name" value="CYTOSOLIC PHOSPHOLIPASE A2"/>
    <property type="match status" value="1"/>
</dbReference>
<name>A0A498NRD3_LABRO</name>
<dbReference type="EMBL" id="QBIY01011202">
    <property type="protein sequence ID" value="RXN34249.1"/>
    <property type="molecule type" value="Genomic_DNA"/>
</dbReference>
<dbReference type="SUPFAM" id="SSF52151">
    <property type="entry name" value="FabD/lysophospholipase-like"/>
    <property type="match status" value="1"/>
</dbReference>
<dbReference type="Proteomes" id="UP000290572">
    <property type="component" value="Unassembled WGS sequence"/>
</dbReference>
<keyword evidence="7" id="KW-1185">Reference proteome</keyword>
<dbReference type="GO" id="GO:0005635">
    <property type="term" value="C:nuclear envelope"/>
    <property type="evidence" value="ECO:0007669"/>
    <property type="project" value="TreeGrafter"/>
</dbReference>
<dbReference type="GO" id="GO:0005829">
    <property type="term" value="C:cytosol"/>
    <property type="evidence" value="ECO:0007669"/>
    <property type="project" value="TreeGrafter"/>
</dbReference>
<dbReference type="InterPro" id="IPR016035">
    <property type="entry name" value="Acyl_Trfase/lysoPLipase"/>
</dbReference>
<sequence length="352" mass="39087">MPGWGRRVVFHKDRLAPYHPLSPEQETGGNQSGSPPSTPSAETDNDGLRTKPGAGGRTSGRPNHSSSGVRIRHSLNKDEEAFVVKRRKTVLKSLQKLKIYSKKNAVPNIALLGSGGGQRAMVALLECLVQLDKAGLLDCILYLSGISGSTWCMSSLYQVPDWSTKLGTVKNKIVSRLNGPGVSWRDALAKLKKYYYGKDLFSLTDFWAVLIVTMYVKEIDERTLTSQRCKHRKDPFPIYTVIDKQCKQRREGDPWFEISPYEAGYSLTGAFVGTSSFGSRFYNGSKTKHQPEMDMLYLQVAPAAVCSDAHHFDAPIPQQLQQSQVMGGRVERVVIAAGMRWSELQYFPGAPP</sequence>
<dbReference type="Pfam" id="PF01735">
    <property type="entry name" value="PLA2_B"/>
    <property type="match status" value="1"/>
</dbReference>
<dbReference type="InterPro" id="IPR002642">
    <property type="entry name" value="LysoPLipase_cat_dom"/>
</dbReference>
<dbReference type="GO" id="GO:0005509">
    <property type="term" value="F:calcium ion binding"/>
    <property type="evidence" value="ECO:0007669"/>
    <property type="project" value="TreeGrafter"/>
</dbReference>
<evidence type="ECO:0000256" key="2">
    <source>
        <dbReference type="ARBA" id="ARBA00023098"/>
    </source>
</evidence>
<dbReference type="AlphaFoldDB" id="A0A498NRD3"/>
<feature type="domain" description="PLA2c" evidence="5">
    <location>
        <begin position="61"/>
        <end position="352"/>
    </location>
</feature>
<evidence type="ECO:0000313" key="6">
    <source>
        <dbReference type="EMBL" id="RXN34249.1"/>
    </source>
</evidence>
<feature type="region of interest" description="Disordered" evidence="4">
    <location>
        <begin position="1"/>
        <end position="72"/>
    </location>
</feature>
<accession>A0A498NRD3</accession>